<dbReference type="GO" id="GO:0006298">
    <property type="term" value="P:mismatch repair"/>
    <property type="evidence" value="ECO:0007669"/>
    <property type="project" value="InterPro"/>
</dbReference>
<keyword evidence="2" id="KW-0547">Nucleotide-binding</keyword>
<proteinExistence type="inferred from homology"/>
<dbReference type="GO" id="GO:0007131">
    <property type="term" value="P:reciprocal meiotic recombination"/>
    <property type="evidence" value="ECO:0007669"/>
    <property type="project" value="TreeGrafter"/>
</dbReference>
<evidence type="ECO:0000313" key="7">
    <source>
        <dbReference type="Proteomes" id="UP000268162"/>
    </source>
</evidence>
<feature type="domain" description="DNA mismatch repair proteins mutS family" evidence="5">
    <location>
        <begin position="1"/>
        <end position="187"/>
    </location>
</feature>
<dbReference type="GO" id="GO:0005524">
    <property type="term" value="F:ATP binding"/>
    <property type="evidence" value="ECO:0007669"/>
    <property type="project" value="UniProtKB-KW"/>
</dbReference>
<dbReference type="EMBL" id="ML002584">
    <property type="protein sequence ID" value="RKP36857.1"/>
    <property type="molecule type" value="Genomic_DNA"/>
</dbReference>
<reference evidence="7" key="1">
    <citation type="journal article" date="2018" name="Nat. Microbiol.">
        <title>Leveraging single-cell genomics to expand the fungal tree of life.</title>
        <authorList>
            <person name="Ahrendt S.R."/>
            <person name="Quandt C.A."/>
            <person name="Ciobanu D."/>
            <person name="Clum A."/>
            <person name="Salamov A."/>
            <person name="Andreopoulos B."/>
            <person name="Cheng J.F."/>
            <person name="Woyke T."/>
            <person name="Pelin A."/>
            <person name="Henrissat B."/>
            <person name="Reynolds N.K."/>
            <person name="Benny G.L."/>
            <person name="Smith M.E."/>
            <person name="James T.Y."/>
            <person name="Grigoriev I.V."/>
        </authorList>
    </citation>
    <scope>NUCLEOTIDE SEQUENCE [LARGE SCALE GENOMIC DNA]</scope>
    <source>
        <strain evidence="7">RSA 468</strain>
    </source>
</reference>
<dbReference type="Pfam" id="PF00488">
    <property type="entry name" value="MutS_V"/>
    <property type="match status" value="1"/>
</dbReference>
<evidence type="ECO:0000256" key="1">
    <source>
        <dbReference type="ARBA" id="ARBA00006271"/>
    </source>
</evidence>
<dbReference type="InterPro" id="IPR045076">
    <property type="entry name" value="MutS"/>
</dbReference>
<comment type="similarity">
    <text evidence="1">Belongs to the DNA mismatch repair MutS family.</text>
</comment>
<dbReference type="PANTHER" id="PTHR11361:SF21">
    <property type="entry name" value="MUTS PROTEIN HOMOLOG 4"/>
    <property type="match status" value="1"/>
</dbReference>
<dbReference type="PANTHER" id="PTHR11361">
    <property type="entry name" value="DNA MISMATCH REPAIR PROTEIN MUTS FAMILY MEMBER"/>
    <property type="match status" value="1"/>
</dbReference>
<dbReference type="SUPFAM" id="SSF52540">
    <property type="entry name" value="P-loop containing nucleoside triphosphate hydrolases"/>
    <property type="match status" value="1"/>
</dbReference>
<dbReference type="AlphaFoldDB" id="A0A4P9ZTP3"/>
<dbReference type="GO" id="GO:0140664">
    <property type="term" value="F:ATP-dependent DNA damage sensor activity"/>
    <property type="evidence" value="ECO:0007669"/>
    <property type="project" value="InterPro"/>
</dbReference>
<dbReference type="Gene3D" id="3.40.50.300">
    <property type="entry name" value="P-loop containing nucleotide triphosphate hydrolases"/>
    <property type="match status" value="1"/>
</dbReference>
<dbReference type="InterPro" id="IPR000432">
    <property type="entry name" value="DNA_mismatch_repair_MutS_C"/>
</dbReference>
<dbReference type="GO" id="GO:0030983">
    <property type="term" value="F:mismatched DNA binding"/>
    <property type="evidence" value="ECO:0007669"/>
    <property type="project" value="InterPro"/>
</dbReference>
<gene>
    <name evidence="6" type="ORF">BJ085DRAFT_31460</name>
</gene>
<keyword evidence="7" id="KW-1185">Reference proteome</keyword>
<keyword evidence="4" id="KW-0238">DNA-binding</keyword>
<sequence length="250" mass="26606">MAQMGSFVPAQKATLPILPGIRTRFCHDTGNEVGRWNLSTFAAEMTGTASILNGLPTAEGWLVLVDELGRATSPSAGASIAYAVACELLQSSAITFFTTHFLSVVKALQRYCVNGTGGAMPTQSIQVYSFGADGIECDGRERTGGARSSVPHRLQPGSMGMSHYGILAARLAGLPAVVTDRAQAIVQLLVGQETPNPTPTEGSVSSKDKIIAAMAGRTAKLTLGEWSQVLLRLQNDQTRHDLYSERTMEH</sequence>
<evidence type="ECO:0000256" key="4">
    <source>
        <dbReference type="ARBA" id="ARBA00023125"/>
    </source>
</evidence>
<dbReference type="GO" id="GO:0005634">
    <property type="term" value="C:nucleus"/>
    <property type="evidence" value="ECO:0007669"/>
    <property type="project" value="TreeGrafter"/>
</dbReference>
<accession>A0A4P9ZTP3</accession>
<organism evidence="6 7">
    <name type="scientific">Dimargaris cristalligena</name>
    <dbReference type="NCBI Taxonomy" id="215637"/>
    <lineage>
        <taxon>Eukaryota</taxon>
        <taxon>Fungi</taxon>
        <taxon>Fungi incertae sedis</taxon>
        <taxon>Zoopagomycota</taxon>
        <taxon>Kickxellomycotina</taxon>
        <taxon>Dimargaritomycetes</taxon>
        <taxon>Dimargaritales</taxon>
        <taxon>Dimargaritaceae</taxon>
        <taxon>Dimargaris</taxon>
    </lineage>
</organism>
<evidence type="ECO:0000313" key="6">
    <source>
        <dbReference type="EMBL" id="RKP36857.1"/>
    </source>
</evidence>
<dbReference type="STRING" id="215637.A0A4P9ZTP3"/>
<dbReference type="SMART" id="SM00534">
    <property type="entry name" value="MUTSac"/>
    <property type="match status" value="1"/>
</dbReference>
<evidence type="ECO:0000256" key="2">
    <source>
        <dbReference type="ARBA" id="ARBA00022741"/>
    </source>
</evidence>
<evidence type="ECO:0000256" key="3">
    <source>
        <dbReference type="ARBA" id="ARBA00022840"/>
    </source>
</evidence>
<name>A0A4P9ZTP3_9FUNG</name>
<protein>
    <submittedName>
        <fullName evidence="6">Muts domain V-domain-containing protein</fullName>
    </submittedName>
</protein>
<dbReference type="Proteomes" id="UP000268162">
    <property type="component" value="Unassembled WGS sequence"/>
</dbReference>
<keyword evidence="3" id="KW-0067">ATP-binding</keyword>
<evidence type="ECO:0000259" key="5">
    <source>
        <dbReference type="SMART" id="SM00534"/>
    </source>
</evidence>
<dbReference type="InterPro" id="IPR027417">
    <property type="entry name" value="P-loop_NTPase"/>
</dbReference>